<evidence type="ECO:0000313" key="1">
    <source>
        <dbReference type="EMBL" id="BAA81250.2"/>
    </source>
</evidence>
<dbReference type="PIR" id="B72533">
    <property type="entry name" value="B72533"/>
</dbReference>
<reference evidence="1 2" key="1">
    <citation type="journal article" date="1999" name="DNA Res.">
        <title>Complete genome sequence of an aerobic hyper-thermophilic crenarchaeon, Aeropyrum pernix K1.</title>
        <authorList>
            <person name="Kawarabayasi Y."/>
            <person name="Hino Y."/>
            <person name="Horikawa H."/>
            <person name="Yamazaki S."/>
            <person name="Haikawa Y."/>
            <person name="Jin-no K."/>
            <person name="Takahashi M."/>
            <person name="Sekine M."/>
            <person name="Baba S."/>
            <person name="Ankai A."/>
            <person name="Kosugi H."/>
            <person name="Hosoyama A."/>
            <person name="Fukui S."/>
            <person name="Nagai Y."/>
            <person name="Nishijima K."/>
            <person name="Nakazawa H."/>
            <person name="Takamiya M."/>
            <person name="Masuda S."/>
            <person name="Funahashi T."/>
            <person name="Tanaka T."/>
            <person name="Kudoh Y."/>
            <person name="Yamazaki J."/>
            <person name="Kushida N."/>
            <person name="Oguchi A."/>
            <person name="Aoki K."/>
            <person name="Kubota K."/>
            <person name="Nakamura Y."/>
            <person name="Nomura N."/>
            <person name="Sako Y."/>
            <person name="Kikuchi H."/>
        </authorList>
    </citation>
    <scope>NUCLEOTIDE SEQUENCE [LARGE SCALE GENOMIC DNA]</scope>
    <source>
        <strain evidence="2">ATCC 700893 / DSM 11879 / JCM 9820 / NBRC 100138 / K1</strain>
    </source>
</reference>
<dbReference type="AlphaFoldDB" id="Q9Y9Q0"/>
<organism evidence="1 2">
    <name type="scientific">Aeropyrum pernix (strain ATCC 700893 / DSM 11879 / JCM 9820 / NBRC 100138 / K1)</name>
    <dbReference type="NCBI Taxonomy" id="272557"/>
    <lineage>
        <taxon>Archaea</taxon>
        <taxon>Thermoproteota</taxon>
        <taxon>Thermoprotei</taxon>
        <taxon>Desulfurococcales</taxon>
        <taxon>Desulfurococcaceae</taxon>
        <taxon>Aeropyrum</taxon>
    </lineage>
</organism>
<accession>Q9Y9Q0</accession>
<evidence type="ECO:0000313" key="2">
    <source>
        <dbReference type="Proteomes" id="UP000002518"/>
    </source>
</evidence>
<dbReference type="Proteomes" id="UP000002518">
    <property type="component" value="Chromosome"/>
</dbReference>
<gene>
    <name evidence="1" type="ordered locus">APE_2238.1</name>
</gene>
<dbReference type="EnsemblBacteria" id="BAA81250">
    <property type="protein sequence ID" value="BAA81250"/>
    <property type="gene ID" value="APE_2238.1"/>
</dbReference>
<sequence>MLMLIWAKHLFRLLAGFRVLYGLSNATLFKVLFGLLLTSLAISAYANLEYVRTEERVAVSLVEGSGFHVSILADDIMALASSYNGDPDRTRFLVAEAMVNSKALATFSKALYDLEGGEHYKKWYLVYGSLSVYFADLTGKEHPYIVNRLSEDGEALQRIAAILERAGSRVNPFEIQQEELDNLVDLTRALVTSGNG</sequence>
<name>Q9Y9Q0_AERPE</name>
<dbReference type="EMBL" id="BA000002">
    <property type="protein sequence ID" value="BAA81250.2"/>
    <property type="molecule type" value="Genomic_DNA"/>
</dbReference>
<dbReference type="eggNOG" id="arCOG07081">
    <property type="taxonomic scope" value="Archaea"/>
</dbReference>
<dbReference type="PATRIC" id="fig|272557.25.peg.1491"/>
<keyword evidence="2" id="KW-1185">Reference proteome</keyword>
<protein>
    <submittedName>
        <fullName evidence="1">Uncharacterized protein</fullName>
    </submittedName>
</protein>
<proteinExistence type="predicted"/>
<dbReference type="KEGG" id="ape:APE_2238.1"/>